<evidence type="ECO:0000313" key="2">
    <source>
        <dbReference type="EMBL" id="WAR05751.1"/>
    </source>
</evidence>
<name>A0ABY7EA12_MYAAR</name>
<dbReference type="Gene3D" id="2.60.40.10">
    <property type="entry name" value="Immunoglobulins"/>
    <property type="match status" value="1"/>
</dbReference>
<sequence length="132" mass="14473">MSPKKIKTGGVLCQFNTPLPEDVTATVAEDVTLTWDIMHFSHISSILWSVTLDSSTTTSFDILVWFPSSGKSIVQNNYNVENTTDGSLTLKNVALNNTGVYRVLVTYKATTPGDACSEDTVKVTVQEIAKRR</sequence>
<feature type="domain" description="Immunoglobulin V-set" evidence="1">
    <location>
        <begin position="20"/>
        <end position="125"/>
    </location>
</feature>
<dbReference type="InterPro" id="IPR036179">
    <property type="entry name" value="Ig-like_dom_sf"/>
</dbReference>
<evidence type="ECO:0000259" key="1">
    <source>
        <dbReference type="Pfam" id="PF07686"/>
    </source>
</evidence>
<proteinExistence type="predicted"/>
<dbReference type="InterPro" id="IPR013783">
    <property type="entry name" value="Ig-like_fold"/>
</dbReference>
<dbReference type="InterPro" id="IPR013106">
    <property type="entry name" value="Ig_V-set"/>
</dbReference>
<gene>
    <name evidence="2" type="ORF">MAR_021120</name>
</gene>
<accession>A0ABY7EA12</accession>
<evidence type="ECO:0000313" key="3">
    <source>
        <dbReference type="Proteomes" id="UP001164746"/>
    </source>
</evidence>
<keyword evidence="3" id="KW-1185">Reference proteome</keyword>
<dbReference type="Pfam" id="PF07686">
    <property type="entry name" value="V-set"/>
    <property type="match status" value="1"/>
</dbReference>
<dbReference type="EMBL" id="CP111016">
    <property type="protein sequence ID" value="WAR05751.1"/>
    <property type="molecule type" value="Genomic_DNA"/>
</dbReference>
<dbReference type="SUPFAM" id="SSF48726">
    <property type="entry name" value="Immunoglobulin"/>
    <property type="match status" value="1"/>
</dbReference>
<reference evidence="2" key="1">
    <citation type="submission" date="2022-11" db="EMBL/GenBank/DDBJ databases">
        <title>Centuries of genome instability and evolution in soft-shell clam transmissible cancer (bioRxiv).</title>
        <authorList>
            <person name="Hart S.F.M."/>
            <person name="Yonemitsu M.A."/>
            <person name="Giersch R.M."/>
            <person name="Beal B.F."/>
            <person name="Arriagada G."/>
            <person name="Davis B.W."/>
            <person name="Ostrander E.A."/>
            <person name="Goff S.P."/>
            <person name="Metzger M.J."/>
        </authorList>
    </citation>
    <scope>NUCLEOTIDE SEQUENCE</scope>
    <source>
        <strain evidence="2">MELC-2E11</strain>
        <tissue evidence="2">Siphon/mantle</tissue>
    </source>
</reference>
<protein>
    <recommendedName>
        <fullName evidence="1">Immunoglobulin V-set domain-containing protein</fullName>
    </recommendedName>
</protein>
<dbReference type="Proteomes" id="UP001164746">
    <property type="component" value="Chromosome 5"/>
</dbReference>
<organism evidence="2 3">
    <name type="scientific">Mya arenaria</name>
    <name type="common">Soft-shell clam</name>
    <dbReference type="NCBI Taxonomy" id="6604"/>
    <lineage>
        <taxon>Eukaryota</taxon>
        <taxon>Metazoa</taxon>
        <taxon>Spiralia</taxon>
        <taxon>Lophotrochozoa</taxon>
        <taxon>Mollusca</taxon>
        <taxon>Bivalvia</taxon>
        <taxon>Autobranchia</taxon>
        <taxon>Heteroconchia</taxon>
        <taxon>Euheterodonta</taxon>
        <taxon>Imparidentia</taxon>
        <taxon>Neoheterodontei</taxon>
        <taxon>Myida</taxon>
        <taxon>Myoidea</taxon>
        <taxon>Myidae</taxon>
        <taxon>Mya</taxon>
    </lineage>
</organism>